<reference evidence="6 7" key="1">
    <citation type="submission" date="2011-09" db="EMBL/GenBank/DDBJ databases">
        <title>The permanent draft genome of Caldithrix abyssi DSM 13497.</title>
        <authorList>
            <consortium name="US DOE Joint Genome Institute (JGI-PGF)"/>
            <person name="Lucas S."/>
            <person name="Han J."/>
            <person name="Lapidus A."/>
            <person name="Bruce D."/>
            <person name="Goodwin L."/>
            <person name="Pitluck S."/>
            <person name="Peters L."/>
            <person name="Kyrpides N."/>
            <person name="Mavromatis K."/>
            <person name="Ivanova N."/>
            <person name="Mikhailova N."/>
            <person name="Chertkov O."/>
            <person name="Detter J.C."/>
            <person name="Tapia R."/>
            <person name="Han C."/>
            <person name="Land M."/>
            <person name="Hauser L."/>
            <person name="Markowitz V."/>
            <person name="Cheng J.-F."/>
            <person name="Hugenholtz P."/>
            <person name="Woyke T."/>
            <person name="Wu D."/>
            <person name="Spring S."/>
            <person name="Brambilla E."/>
            <person name="Klenk H.-P."/>
            <person name="Eisen J.A."/>
        </authorList>
    </citation>
    <scope>NUCLEOTIDE SEQUENCE [LARGE SCALE GENOMIC DNA]</scope>
    <source>
        <strain evidence="6 7">DSM 13497</strain>
    </source>
</reference>
<dbReference type="EMBL" id="CM001402">
    <property type="protein sequence ID" value="EHO41091.1"/>
    <property type="molecule type" value="Genomic_DNA"/>
</dbReference>
<dbReference type="EMBL" id="CP018099">
    <property type="protein sequence ID" value="APF20380.1"/>
    <property type="molecule type" value="Genomic_DNA"/>
</dbReference>
<organism evidence="6 7">
    <name type="scientific">Caldithrix abyssi DSM 13497</name>
    <dbReference type="NCBI Taxonomy" id="880073"/>
    <lineage>
        <taxon>Bacteria</taxon>
        <taxon>Pseudomonadati</taxon>
        <taxon>Calditrichota</taxon>
        <taxon>Calditrichia</taxon>
        <taxon>Calditrichales</taxon>
        <taxon>Calditrichaceae</taxon>
        <taxon>Caldithrix</taxon>
    </lineage>
</organism>
<dbReference type="RefSeq" id="WP_006928187.1">
    <property type="nucleotide sequence ID" value="NZ_CM001402.1"/>
</dbReference>
<name>H1XPW5_CALAY</name>
<keyword evidence="7" id="KW-1185">Reference proteome</keyword>
<evidence type="ECO:0000256" key="1">
    <source>
        <dbReference type="ARBA" id="ARBA00022603"/>
    </source>
</evidence>
<dbReference type="AlphaFoldDB" id="H1XPW5"/>
<dbReference type="GO" id="GO:0003886">
    <property type="term" value="F:DNA (cytosine-5-)-methyltransferase activity"/>
    <property type="evidence" value="ECO:0007669"/>
    <property type="project" value="UniProtKB-EC"/>
</dbReference>
<gene>
    <name evidence="5" type="ORF">Cabys_3634</name>
    <name evidence="6" type="ORF">Calab_1470</name>
</gene>
<keyword evidence="2 5" id="KW-0808">Transferase</keyword>
<dbReference type="PaxDb" id="880073-Calab_1470"/>
<dbReference type="SUPFAM" id="SSF53335">
    <property type="entry name" value="S-adenosyl-L-methionine-dependent methyltransferases"/>
    <property type="match status" value="1"/>
</dbReference>
<evidence type="ECO:0000256" key="2">
    <source>
        <dbReference type="ARBA" id="ARBA00022679"/>
    </source>
</evidence>
<dbReference type="Gene3D" id="3.40.50.150">
    <property type="entry name" value="Vaccinia Virus protein VP39"/>
    <property type="match status" value="1"/>
</dbReference>
<evidence type="ECO:0000256" key="4">
    <source>
        <dbReference type="ARBA" id="ARBA00047422"/>
    </source>
</evidence>
<accession>H1XPW5</accession>
<dbReference type="Pfam" id="PF00145">
    <property type="entry name" value="DNA_methylase"/>
    <property type="match status" value="1"/>
</dbReference>
<dbReference type="GO" id="GO:0032259">
    <property type="term" value="P:methylation"/>
    <property type="evidence" value="ECO:0007669"/>
    <property type="project" value="UniProtKB-KW"/>
</dbReference>
<keyword evidence="1 5" id="KW-0489">Methyltransferase</keyword>
<dbReference type="OrthoDB" id="9813719at2"/>
<comment type="catalytic activity">
    <reaction evidence="4">
        <text>a 2'-deoxycytidine in DNA + S-adenosyl-L-methionine = a 5-methyl-2'-deoxycytidine in DNA + S-adenosyl-L-homocysteine + H(+)</text>
        <dbReference type="Rhea" id="RHEA:13681"/>
        <dbReference type="Rhea" id="RHEA-COMP:11369"/>
        <dbReference type="Rhea" id="RHEA-COMP:11370"/>
        <dbReference type="ChEBI" id="CHEBI:15378"/>
        <dbReference type="ChEBI" id="CHEBI:57856"/>
        <dbReference type="ChEBI" id="CHEBI:59789"/>
        <dbReference type="ChEBI" id="CHEBI:85452"/>
        <dbReference type="ChEBI" id="CHEBI:85454"/>
        <dbReference type="EC" id="2.1.1.37"/>
    </reaction>
</comment>
<dbReference type="Proteomes" id="UP000004671">
    <property type="component" value="Chromosome"/>
</dbReference>
<sequence>MYKVLNLYAGIGGNRKLWTNVHVTAVEINSQIAEIYQDYFPDDKVIVADAHQYLLAHYKEYDFIWSSPPCETHSKIRRANVLNKNGVSAEAKYPDMTLYQEVIFLKNFMPHGKKWVVENVIPYYQPLIPAKKIGRHLFWTNFQIQNIKYKAKDRIDYVGMNKRFGFDLSKYSLNFKRKCLRNAVDPELGLHILNLALGRIDKVNAIQTTIFDILKE</sequence>
<dbReference type="InParanoid" id="H1XPW5"/>
<dbReference type="HOGENOM" id="CLU_1358756_0_0_0"/>
<evidence type="ECO:0000313" key="6">
    <source>
        <dbReference type="EMBL" id="EHO41091.1"/>
    </source>
</evidence>
<reference evidence="5 8" key="2">
    <citation type="submission" date="2016-11" db="EMBL/GenBank/DDBJ databases">
        <title>Genomic analysis of Caldithrix abyssi and proposal of a novel bacterial phylum Caldithrichaeota.</title>
        <authorList>
            <person name="Kublanov I."/>
            <person name="Sigalova O."/>
            <person name="Gavrilov S."/>
            <person name="Lebedinsky A."/>
            <person name="Ivanova N."/>
            <person name="Daum C."/>
            <person name="Reddy T."/>
            <person name="Klenk H.P."/>
            <person name="Goker M."/>
            <person name="Reva O."/>
            <person name="Miroshnichenko M."/>
            <person name="Kyprides N."/>
            <person name="Woyke T."/>
            <person name="Gelfand M."/>
        </authorList>
    </citation>
    <scope>NUCLEOTIDE SEQUENCE [LARGE SCALE GENOMIC DNA]</scope>
    <source>
        <strain evidence="5 8">LF13</strain>
    </source>
</reference>
<evidence type="ECO:0000313" key="5">
    <source>
        <dbReference type="EMBL" id="APF20380.1"/>
    </source>
</evidence>
<dbReference type="Proteomes" id="UP000183868">
    <property type="component" value="Chromosome"/>
</dbReference>
<dbReference type="InterPro" id="IPR029063">
    <property type="entry name" value="SAM-dependent_MTases_sf"/>
</dbReference>
<dbReference type="GO" id="GO:0009307">
    <property type="term" value="P:DNA restriction-modification system"/>
    <property type="evidence" value="ECO:0007669"/>
    <property type="project" value="UniProtKB-KW"/>
</dbReference>
<evidence type="ECO:0000313" key="7">
    <source>
        <dbReference type="Proteomes" id="UP000004671"/>
    </source>
</evidence>
<dbReference type="eggNOG" id="COG0270">
    <property type="taxonomic scope" value="Bacteria"/>
</dbReference>
<dbReference type="STRING" id="880073.Cabys_3634"/>
<evidence type="ECO:0000256" key="3">
    <source>
        <dbReference type="ARBA" id="ARBA00022747"/>
    </source>
</evidence>
<protein>
    <submittedName>
        <fullName evidence="5">DNA (Cytosine-5)-methyltransferase 1</fullName>
    </submittedName>
</protein>
<proteinExistence type="predicted"/>
<dbReference type="KEGG" id="caby:Cabys_3634"/>
<evidence type="ECO:0000313" key="8">
    <source>
        <dbReference type="Proteomes" id="UP000183868"/>
    </source>
</evidence>
<keyword evidence="3" id="KW-0680">Restriction system</keyword>
<dbReference type="InterPro" id="IPR001525">
    <property type="entry name" value="C5_MeTfrase"/>
</dbReference>